<dbReference type="GeneID" id="62203393"/>
<accession>A0A8H7EEL3</accession>
<reference evidence="1" key="1">
    <citation type="submission" date="2020-01" db="EMBL/GenBank/DDBJ databases">
        <authorList>
            <person name="Feng Z.H.Z."/>
        </authorList>
    </citation>
    <scope>NUCLEOTIDE SEQUENCE</scope>
    <source>
        <strain evidence="1">CBS107.38</strain>
    </source>
</reference>
<proteinExistence type="predicted"/>
<dbReference type="RefSeq" id="XP_038787165.1">
    <property type="nucleotide sequence ID" value="XM_038930215.1"/>
</dbReference>
<gene>
    <name evidence="1" type="ORF">GT037_005168</name>
</gene>
<name>A0A8H7EEL3_9PLEO</name>
<evidence type="ECO:0000313" key="2">
    <source>
        <dbReference type="Proteomes" id="UP000596902"/>
    </source>
</evidence>
<dbReference type="AlphaFoldDB" id="A0A8H7EEL3"/>
<comment type="caution">
    <text evidence="1">The sequence shown here is derived from an EMBL/GenBank/DDBJ whole genome shotgun (WGS) entry which is preliminary data.</text>
</comment>
<dbReference type="Proteomes" id="UP000596902">
    <property type="component" value="Unassembled WGS sequence"/>
</dbReference>
<dbReference type="EMBL" id="JAAABM010000006">
    <property type="protein sequence ID" value="KAF7676956.1"/>
    <property type="molecule type" value="Genomic_DNA"/>
</dbReference>
<reference evidence="1" key="2">
    <citation type="submission" date="2020-08" db="EMBL/GenBank/DDBJ databases">
        <title>Draft Genome Sequence of Cumin Blight Pathogen Alternaria burnsii.</title>
        <authorList>
            <person name="Feng Z."/>
        </authorList>
    </citation>
    <scope>NUCLEOTIDE SEQUENCE</scope>
    <source>
        <strain evidence="1">CBS107.38</strain>
    </source>
</reference>
<organism evidence="1 2">
    <name type="scientific">Alternaria burnsii</name>
    <dbReference type="NCBI Taxonomy" id="1187904"/>
    <lineage>
        <taxon>Eukaryota</taxon>
        <taxon>Fungi</taxon>
        <taxon>Dikarya</taxon>
        <taxon>Ascomycota</taxon>
        <taxon>Pezizomycotina</taxon>
        <taxon>Dothideomycetes</taxon>
        <taxon>Pleosporomycetidae</taxon>
        <taxon>Pleosporales</taxon>
        <taxon>Pleosporineae</taxon>
        <taxon>Pleosporaceae</taxon>
        <taxon>Alternaria</taxon>
        <taxon>Alternaria sect. Alternaria</taxon>
    </lineage>
</organism>
<protein>
    <submittedName>
        <fullName evidence="1">Uncharacterized protein</fullName>
    </submittedName>
</protein>
<sequence>MRLGSVKMFWVPQPPLNPSLLTSRPIYSSLGTEPYCLKLGVETFRKVVTAGNTPHQRHEGDDCFKPQVVSHFTVPDGKSEYRH</sequence>
<evidence type="ECO:0000313" key="1">
    <source>
        <dbReference type="EMBL" id="KAF7676956.1"/>
    </source>
</evidence>
<keyword evidence="2" id="KW-1185">Reference proteome</keyword>